<dbReference type="AlphaFoldDB" id="A0A2T6CFC5"/>
<feature type="region of interest" description="Disordered" evidence="1">
    <location>
        <begin position="234"/>
        <end position="253"/>
    </location>
</feature>
<dbReference type="EMBL" id="QBKU01000004">
    <property type="protein sequence ID" value="PTX74207.1"/>
    <property type="molecule type" value="Genomic_DNA"/>
</dbReference>
<evidence type="ECO:0000256" key="1">
    <source>
        <dbReference type="SAM" id="MobiDB-lite"/>
    </source>
</evidence>
<evidence type="ECO:0000313" key="2">
    <source>
        <dbReference type="EMBL" id="PTX74207.1"/>
    </source>
</evidence>
<dbReference type="Proteomes" id="UP000244092">
    <property type="component" value="Unassembled WGS sequence"/>
</dbReference>
<reference evidence="2 3" key="1">
    <citation type="submission" date="2018-04" db="EMBL/GenBank/DDBJ databases">
        <title>Genomic Encyclopedia of Archaeal and Bacterial Type Strains, Phase II (KMG-II): from individual species to whole genera.</title>
        <authorList>
            <person name="Goeker M."/>
        </authorList>
    </citation>
    <scope>NUCLEOTIDE SEQUENCE [LARGE SCALE GENOMIC DNA]</scope>
    <source>
        <strain evidence="2 3">DSM 12244</strain>
    </source>
</reference>
<evidence type="ECO:0000313" key="3">
    <source>
        <dbReference type="Proteomes" id="UP000244092"/>
    </source>
</evidence>
<feature type="compositionally biased region" description="Polar residues" evidence="1">
    <location>
        <begin position="239"/>
        <end position="253"/>
    </location>
</feature>
<proteinExistence type="predicted"/>
<accession>A0A2T6CFC5</accession>
<sequence length="253" mass="28235">MIKRRPKIGWLQRGHIGDDRLQIVQGQCNRNDGRRAIHREGVSDVLDLRKSRVRVEGKEGGKSVLPVAQAAQRKERRRRSDGIHPVRRNHHVTTPTQSTRLDPARHRIPVIGRGFGSGLVLRRQAEQGCTVHLKAYHGPATNLRTDPLAKPQRTGMTAIRHRKMPALAQPLKDRNALRAKAGIGLCGIINQINTHLSFEGKTRQHVFQHPAFDQGGRRIEAKFPFICNGLPGADGNGNQGQKEMTQAQKHIGC</sequence>
<name>A0A2T6CFC5_9RHOB</name>
<comment type="caution">
    <text evidence="2">The sequence shown here is derived from an EMBL/GenBank/DDBJ whole genome shotgun (WGS) entry which is preliminary data.</text>
</comment>
<gene>
    <name evidence="2" type="ORF">C8N31_10488</name>
</gene>
<protein>
    <submittedName>
        <fullName evidence="2">Uncharacterized protein</fullName>
    </submittedName>
</protein>
<feature type="region of interest" description="Disordered" evidence="1">
    <location>
        <begin position="69"/>
        <end position="100"/>
    </location>
</feature>
<organism evidence="2 3">
    <name type="scientific">Sulfitobacter mediterraneus</name>
    <dbReference type="NCBI Taxonomy" id="83219"/>
    <lineage>
        <taxon>Bacteria</taxon>
        <taxon>Pseudomonadati</taxon>
        <taxon>Pseudomonadota</taxon>
        <taxon>Alphaproteobacteria</taxon>
        <taxon>Rhodobacterales</taxon>
        <taxon>Roseobacteraceae</taxon>
        <taxon>Sulfitobacter</taxon>
    </lineage>
</organism>